<protein>
    <submittedName>
        <fullName evidence="3">Peptide-binding protein</fullName>
    </submittedName>
</protein>
<evidence type="ECO:0000259" key="2">
    <source>
        <dbReference type="PROSITE" id="PS50002"/>
    </source>
</evidence>
<reference evidence="3 4" key="1">
    <citation type="submission" date="2018-07" db="EMBL/GenBank/DDBJ databases">
        <title>Whole genome Sequencing of Pseudoxanthomonas gei KCTC 32298 (T).</title>
        <authorList>
            <person name="Kumar S."/>
            <person name="Bansal K."/>
            <person name="Kaur A."/>
            <person name="Patil P."/>
            <person name="Sharma S."/>
            <person name="Patil P.B."/>
        </authorList>
    </citation>
    <scope>NUCLEOTIDE SEQUENCE [LARGE SCALE GENOMIC DNA]</scope>
    <source>
        <strain evidence="3 4">KCTC 32298</strain>
    </source>
</reference>
<dbReference type="SMART" id="SM00326">
    <property type="entry name" value="SH3"/>
    <property type="match status" value="1"/>
</dbReference>
<dbReference type="InterPro" id="IPR001452">
    <property type="entry name" value="SH3_domain"/>
</dbReference>
<dbReference type="Pfam" id="PF07653">
    <property type="entry name" value="SH3_2"/>
    <property type="match status" value="1"/>
</dbReference>
<dbReference type="Gene3D" id="2.30.30.40">
    <property type="entry name" value="SH3 Domains"/>
    <property type="match status" value="1"/>
</dbReference>
<feature type="domain" description="SH3" evidence="2">
    <location>
        <begin position="58"/>
        <end position="114"/>
    </location>
</feature>
<dbReference type="PROSITE" id="PS50002">
    <property type="entry name" value="SH3"/>
    <property type="match status" value="1"/>
</dbReference>
<evidence type="ECO:0000313" key="4">
    <source>
        <dbReference type="Proteomes" id="UP001429354"/>
    </source>
</evidence>
<sequence>MRQARVISAHRAPDRPSIQVAAGDPVTLGERDSDWPQFVWTTLAQGLGGWIPAVLFDREIGEATALGDYDTRELHTEIGELVTLHHEQEGWWWAENARGESGWIPARAIELIEDKPDSM</sequence>
<keyword evidence="1" id="KW-0728">SH3 domain</keyword>
<name>A0ABX0AA43_9GAMM</name>
<dbReference type="CDD" id="cd00174">
    <property type="entry name" value="SH3"/>
    <property type="match status" value="1"/>
</dbReference>
<gene>
    <name evidence="3" type="ORF">DT603_06025</name>
</gene>
<dbReference type="PIRSF" id="PIRSF034961">
    <property type="entry name" value="UCP034961_SH3_2"/>
    <property type="match status" value="1"/>
</dbReference>
<proteinExistence type="predicted"/>
<dbReference type="RefSeq" id="WP_162348961.1">
    <property type="nucleotide sequence ID" value="NZ_QOVG01000003.1"/>
</dbReference>
<dbReference type="Proteomes" id="UP001429354">
    <property type="component" value="Unassembled WGS sequence"/>
</dbReference>
<evidence type="ECO:0000313" key="3">
    <source>
        <dbReference type="EMBL" id="NDK38399.1"/>
    </source>
</evidence>
<evidence type="ECO:0000256" key="1">
    <source>
        <dbReference type="ARBA" id="ARBA00022443"/>
    </source>
</evidence>
<dbReference type="InterPro" id="IPR014593">
    <property type="entry name" value="UCP034961_SH3_2"/>
</dbReference>
<dbReference type="SUPFAM" id="SSF50044">
    <property type="entry name" value="SH3-domain"/>
    <property type="match status" value="1"/>
</dbReference>
<dbReference type="InterPro" id="IPR036028">
    <property type="entry name" value="SH3-like_dom_sf"/>
</dbReference>
<accession>A0ABX0AA43</accession>
<dbReference type="EMBL" id="QOVG01000003">
    <property type="protein sequence ID" value="NDK38399.1"/>
    <property type="molecule type" value="Genomic_DNA"/>
</dbReference>
<organism evidence="3 4">
    <name type="scientific">Pseudoxanthomonas gei</name>
    <dbReference type="NCBI Taxonomy" id="1383030"/>
    <lineage>
        <taxon>Bacteria</taxon>
        <taxon>Pseudomonadati</taxon>
        <taxon>Pseudomonadota</taxon>
        <taxon>Gammaproteobacteria</taxon>
        <taxon>Lysobacterales</taxon>
        <taxon>Lysobacteraceae</taxon>
        <taxon>Pseudoxanthomonas</taxon>
    </lineage>
</organism>
<keyword evidence="4" id="KW-1185">Reference proteome</keyword>
<comment type="caution">
    <text evidence="3">The sequence shown here is derived from an EMBL/GenBank/DDBJ whole genome shotgun (WGS) entry which is preliminary data.</text>
</comment>